<dbReference type="InterPro" id="IPR029000">
    <property type="entry name" value="Cyclophilin-like_dom_sf"/>
</dbReference>
<dbReference type="GO" id="GO:0016787">
    <property type="term" value="F:hydrolase activity"/>
    <property type="evidence" value="ECO:0007669"/>
    <property type="project" value="UniProtKB-KW"/>
</dbReference>
<dbReference type="PANTHER" id="PTHR43309">
    <property type="entry name" value="5-OXOPROLINASE SUBUNIT C"/>
    <property type="match status" value="1"/>
</dbReference>
<dbReference type="NCBIfam" id="TIGR00724">
    <property type="entry name" value="urea_amlyse_rel"/>
    <property type="match status" value="1"/>
</dbReference>
<reference evidence="6" key="1">
    <citation type="journal article" date="2015" name="PeerJ">
        <title>First genomic representation of candidate bacterial phylum KSB3 points to enhanced environmental sensing as a trigger of wastewater bulking.</title>
        <authorList>
            <person name="Sekiguchi Y."/>
            <person name="Ohashi A."/>
            <person name="Parks D.H."/>
            <person name="Yamauchi T."/>
            <person name="Tyson G.W."/>
            <person name="Hugenholtz P."/>
        </authorList>
    </citation>
    <scope>NUCLEOTIDE SEQUENCE [LARGE SCALE GENOMIC DNA]</scope>
</reference>
<dbReference type="Gene3D" id="2.40.100.10">
    <property type="entry name" value="Cyclophilin-like"/>
    <property type="match status" value="1"/>
</dbReference>
<keyword evidence="2" id="KW-0378">Hydrolase</keyword>
<name>A0A081BVI5_VECG1</name>
<evidence type="ECO:0000259" key="5">
    <source>
        <dbReference type="SMART" id="SM00797"/>
    </source>
</evidence>
<organism evidence="6">
    <name type="scientific">Vecturithrix granuli</name>
    <dbReference type="NCBI Taxonomy" id="1499967"/>
    <lineage>
        <taxon>Bacteria</taxon>
        <taxon>Candidatus Moduliflexota</taxon>
        <taxon>Candidatus Vecturitrichia</taxon>
        <taxon>Candidatus Vecturitrichales</taxon>
        <taxon>Candidatus Vecturitrichaceae</taxon>
        <taxon>Candidatus Vecturithrix</taxon>
    </lineage>
</organism>
<keyword evidence="3" id="KW-0067">ATP-binding</keyword>
<evidence type="ECO:0000256" key="1">
    <source>
        <dbReference type="ARBA" id="ARBA00022741"/>
    </source>
</evidence>
<dbReference type="STRING" id="1499967.U27_03302"/>
<evidence type="ECO:0000313" key="7">
    <source>
        <dbReference type="Proteomes" id="UP000030661"/>
    </source>
</evidence>
<dbReference type="Pfam" id="PF02626">
    <property type="entry name" value="CT_A_B"/>
    <property type="match status" value="1"/>
</dbReference>
<keyword evidence="6" id="KW-0456">Lyase</keyword>
<dbReference type="PANTHER" id="PTHR43309:SF5">
    <property type="entry name" value="5-OXOPROLINASE SUBUNIT C"/>
    <property type="match status" value="1"/>
</dbReference>
<proteinExistence type="predicted"/>
<evidence type="ECO:0000256" key="3">
    <source>
        <dbReference type="ARBA" id="ARBA00022840"/>
    </source>
</evidence>
<keyword evidence="7" id="KW-1185">Reference proteome</keyword>
<dbReference type="GO" id="GO:0005524">
    <property type="term" value="F:ATP binding"/>
    <property type="evidence" value="ECO:0007669"/>
    <property type="project" value="UniProtKB-KW"/>
</dbReference>
<accession>A0A081BVI5</accession>
<dbReference type="eggNOG" id="COG1984">
    <property type="taxonomic scope" value="Bacteria"/>
</dbReference>
<dbReference type="EMBL" id="DF820464">
    <property type="protein sequence ID" value="GAK56340.1"/>
    <property type="molecule type" value="Genomic_DNA"/>
</dbReference>
<evidence type="ECO:0000256" key="2">
    <source>
        <dbReference type="ARBA" id="ARBA00022801"/>
    </source>
</evidence>
<dbReference type="InterPro" id="IPR052708">
    <property type="entry name" value="PxpC"/>
</dbReference>
<keyword evidence="1" id="KW-0547">Nucleotide-binding</keyword>
<protein>
    <submittedName>
        <fullName evidence="6">Urea amidolyase related protein</fullName>
    </submittedName>
</protein>
<dbReference type="SMART" id="SM00797">
    <property type="entry name" value="AHS2"/>
    <property type="match status" value="1"/>
</dbReference>
<gene>
    <name evidence="6" type="ORF">U27_03302</name>
</gene>
<dbReference type="Proteomes" id="UP000030661">
    <property type="component" value="Unassembled WGS sequence"/>
</dbReference>
<feature type="coiled-coil region" evidence="4">
    <location>
        <begin position="291"/>
        <end position="318"/>
    </location>
</feature>
<feature type="domain" description="Carboxyltransferase" evidence="5">
    <location>
        <begin position="25"/>
        <end position="304"/>
    </location>
</feature>
<dbReference type="InterPro" id="IPR003778">
    <property type="entry name" value="CT_A_B"/>
</dbReference>
<evidence type="ECO:0000256" key="4">
    <source>
        <dbReference type="SAM" id="Coils"/>
    </source>
</evidence>
<dbReference type="GO" id="GO:0016829">
    <property type="term" value="F:lyase activity"/>
    <property type="evidence" value="ECO:0007669"/>
    <property type="project" value="UniProtKB-KW"/>
</dbReference>
<dbReference type="HOGENOM" id="CLU_028967_0_1_0"/>
<dbReference type="SUPFAM" id="SSF50891">
    <property type="entry name" value="Cyclophilin-like"/>
    <property type="match status" value="1"/>
</dbReference>
<dbReference type="AlphaFoldDB" id="A0A081BVI5"/>
<evidence type="ECO:0000313" key="6">
    <source>
        <dbReference type="EMBL" id="GAK56340.1"/>
    </source>
</evidence>
<sequence length="343" mass="37316">MGIIQIKQAGMLTTVQDLGRWGFGRFGMPVAGVMDEYAARVANILLENDENTSVLEITLMGPTLVFDAETAFVIGGGDLQPRLNNAPIALWTIQYAHEGDTLSFAGLKSGCRAYLAVTGGFQVEAVMGSASTYLRGKLGGYDGRALKAGDVLTTSQAVSQKILPGLALPLEYLPQEREAIRVILGPQDDAFTQKGIDTFLSATYTVTNEADRMGYRLDGPKIEHKSGADIISDGIASGAIQVPAHGTPIIMLADRQTTGGYTKIANVISVDLPCVAQKKPGDAIRFEQVTVQEAQRLYREREQRLEQLQQFVRQHAEQSLQRISHYIVTINGQQHHVCVEEVV</sequence>
<keyword evidence="4" id="KW-0175">Coiled coil</keyword>